<dbReference type="Proteomes" id="UP001500731">
    <property type="component" value="Unassembled WGS sequence"/>
</dbReference>
<proteinExistence type="predicted"/>
<dbReference type="SUPFAM" id="SSF51338">
    <property type="entry name" value="Composite domain of metallo-dependent hydrolases"/>
    <property type="match status" value="1"/>
</dbReference>
<accession>A0ABP8PA01</accession>
<dbReference type="EMBL" id="BAABGP010000008">
    <property type="protein sequence ID" value="GAA4482855.1"/>
    <property type="molecule type" value="Genomic_DNA"/>
</dbReference>
<sequence length="501" mass="52425">MTGAEGGTVSALRAVRIATPDRRLLAVDGPVDVLLEDGRIADIAPTGALPLRGEILDGDGGWVIPGLWDHHVHTVQWALAAQRENLADASSAAEAAALMADAPVLGGGRRVGAGFRSNRWTDRPELALLDARTGEVPTYLIGADVHSVWMNSAAFRREGFPAPSDGVLREEDAFEISRRLNAADPRIADLAVSDAARRAASRGIVGLVDFDMAWNAEAWSRRIAAGFDTHRVEFAVYPHDLDRAIAARLATGDPLPDDPRGLVRVGPLKIISDGSLGTRTAACSHGYADDPHNHGVLTVPPAELQELLIRATGAGLGIALHAIGDLAVTAALDAFTVTGAHGTIEHAQLVRHGDLARFARLGVAASAQPQHALDDRDAADVLWAAQTAIPYPLASLHRAGATLRFGSDAPVAPLDPWQAIAAAVFRSDDGREPWHPEERLDVETALAASAHDGTDGGAGLRPGAAADLVVIGADLATAGPRTLREMPVGATLVGGRVTYAV</sequence>
<dbReference type="RefSeq" id="WP_425563336.1">
    <property type="nucleotide sequence ID" value="NZ_BAABGP010000008.1"/>
</dbReference>
<dbReference type="Gene3D" id="2.30.40.10">
    <property type="entry name" value="Urease, subunit C, domain 1"/>
    <property type="match status" value="1"/>
</dbReference>
<reference evidence="3" key="1">
    <citation type="journal article" date="2019" name="Int. J. Syst. Evol. Microbiol.">
        <title>The Global Catalogue of Microorganisms (GCM) 10K type strain sequencing project: providing services to taxonomists for standard genome sequencing and annotation.</title>
        <authorList>
            <consortium name="The Broad Institute Genomics Platform"/>
            <consortium name="The Broad Institute Genome Sequencing Center for Infectious Disease"/>
            <person name="Wu L."/>
            <person name="Ma J."/>
        </authorList>
    </citation>
    <scope>NUCLEOTIDE SEQUENCE [LARGE SCALE GENOMIC DNA]</scope>
    <source>
        <strain evidence="3">JCM 17839</strain>
    </source>
</reference>
<dbReference type="Pfam" id="PF07969">
    <property type="entry name" value="Amidohydro_3"/>
    <property type="match status" value="1"/>
</dbReference>
<feature type="domain" description="Amidohydrolase 3" evidence="1">
    <location>
        <begin position="55"/>
        <end position="499"/>
    </location>
</feature>
<dbReference type="Gene3D" id="3.10.310.70">
    <property type="match status" value="1"/>
</dbReference>
<organism evidence="2 3">
    <name type="scientific">Microbacterium panaciterrae</name>
    <dbReference type="NCBI Taxonomy" id="985759"/>
    <lineage>
        <taxon>Bacteria</taxon>
        <taxon>Bacillati</taxon>
        <taxon>Actinomycetota</taxon>
        <taxon>Actinomycetes</taxon>
        <taxon>Micrococcales</taxon>
        <taxon>Microbacteriaceae</taxon>
        <taxon>Microbacterium</taxon>
    </lineage>
</organism>
<keyword evidence="3" id="KW-1185">Reference proteome</keyword>
<dbReference type="SUPFAM" id="SSF51556">
    <property type="entry name" value="Metallo-dependent hydrolases"/>
    <property type="match status" value="1"/>
</dbReference>
<dbReference type="InterPro" id="IPR032466">
    <property type="entry name" value="Metal_Hydrolase"/>
</dbReference>
<evidence type="ECO:0000259" key="1">
    <source>
        <dbReference type="Pfam" id="PF07969"/>
    </source>
</evidence>
<dbReference type="PANTHER" id="PTHR22642:SF2">
    <property type="entry name" value="PROTEIN LONG AFTER FAR-RED 3"/>
    <property type="match status" value="1"/>
</dbReference>
<evidence type="ECO:0000313" key="3">
    <source>
        <dbReference type="Proteomes" id="UP001500731"/>
    </source>
</evidence>
<protein>
    <submittedName>
        <fullName evidence="2">Amidohydrolase family protein</fullName>
    </submittedName>
</protein>
<dbReference type="PANTHER" id="PTHR22642">
    <property type="entry name" value="IMIDAZOLONEPROPIONASE"/>
    <property type="match status" value="1"/>
</dbReference>
<comment type="caution">
    <text evidence="2">The sequence shown here is derived from an EMBL/GenBank/DDBJ whole genome shotgun (WGS) entry which is preliminary data.</text>
</comment>
<dbReference type="InterPro" id="IPR013108">
    <property type="entry name" value="Amidohydro_3"/>
</dbReference>
<dbReference type="InterPro" id="IPR011059">
    <property type="entry name" value="Metal-dep_hydrolase_composite"/>
</dbReference>
<name>A0ABP8PA01_9MICO</name>
<gene>
    <name evidence="2" type="ORF">GCM10023171_13480</name>
</gene>
<evidence type="ECO:0000313" key="2">
    <source>
        <dbReference type="EMBL" id="GAA4482855.1"/>
    </source>
</evidence>
<dbReference type="Gene3D" id="3.20.20.140">
    <property type="entry name" value="Metal-dependent hydrolases"/>
    <property type="match status" value="1"/>
</dbReference>